<dbReference type="AlphaFoldDB" id="A0A4Y8CIL2"/>
<dbReference type="Proteomes" id="UP000297299">
    <property type="component" value="Unassembled WGS sequence"/>
</dbReference>
<evidence type="ECO:0000313" key="2">
    <source>
        <dbReference type="EMBL" id="TEY34809.1"/>
    </source>
</evidence>
<reference evidence="2 3" key="1">
    <citation type="submission" date="2017-11" db="EMBL/GenBank/DDBJ databases">
        <title>Comparative genomics of Botrytis spp.</title>
        <authorList>
            <person name="Valero-Jimenez C.A."/>
            <person name="Tapia P."/>
            <person name="Veloso J."/>
            <person name="Silva-Moreno E."/>
            <person name="Staats M."/>
            <person name="Valdes J.H."/>
            <person name="Van Kan J.A.L."/>
        </authorList>
    </citation>
    <scope>NUCLEOTIDE SEQUENCE [LARGE SCALE GENOMIC DNA]</scope>
    <source>
        <strain evidence="2 3">MUCL2830</strain>
    </source>
</reference>
<sequence length="76" mass="8555">MKSRGTHYWVITTCNEDSNGNTNSQGNPVVLNQAKKGSRWQSSQVEEPPVKDKIGDATELEIEKNRQLSLALYVQH</sequence>
<dbReference type="EMBL" id="PHWZ01000611">
    <property type="protein sequence ID" value="TEY34809.1"/>
    <property type="molecule type" value="Genomic_DNA"/>
</dbReference>
<keyword evidence="3" id="KW-1185">Reference proteome</keyword>
<organism evidence="2 3">
    <name type="scientific">Botryotinia calthae</name>
    <dbReference type="NCBI Taxonomy" id="38488"/>
    <lineage>
        <taxon>Eukaryota</taxon>
        <taxon>Fungi</taxon>
        <taxon>Dikarya</taxon>
        <taxon>Ascomycota</taxon>
        <taxon>Pezizomycotina</taxon>
        <taxon>Leotiomycetes</taxon>
        <taxon>Helotiales</taxon>
        <taxon>Sclerotiniaceae</taxon>
        <taxon>Botryotinia</taxon>
    </lineage>
</organism>
<feature type="region of interest" description="Disordered" evidence="1">
    <location>
        <begin position="15"/>
        <end position="51"/>
    </location>
</feature>
<feature type="compositionally biased region" description="Polar residues" evidence="1">
    <location>
        <begin position="15"/>
        <end position="27"/>
    </location>
</feature>
<evidence type="ECO:0000313" key="3">
    <source>
        <dbReference type="Proteomes" id="UP000297299"/>
    </source>
</evidence>
<name>A0A4Y8CIL2_9HELO</name>
<comment type="caution">
    <text evidence="2">The sequence shown here is derived from an EMBL/GenBank/DDBJ whole genome shotgun (WGS) entry which is preliminary data.</text>
</comment>
<evidence type="ECO:0000256" key="1">
    <source>
        <dbReference type="SAM" id="MobiDB-lite"/>
    </source>
</evidence>
<gene>
    <name evidence="2" type="ORF">BOTCAL_0614g00090</name>
</gene>
<accession>A0A4Y8CIL2</accession>
<protein>
    <submittedName>
        <fullName evidence="2">Uncharacterized protein</fullName>
    </submittedName>
</protein>
<proteinExistence type="predicted"/>